<feature type="domain" description="J" evidence="2">
    <location>
        <begin position="4"/>
        <end position="65"/>
    </location>
</feature>
<reference evidence="3" key="1">
    <citation type="submission" date="2022-10" db="EMBL/GenBank/DDBJ databases">
        <authorList>
            <person name="Chen Y."/>
            <person name="Dougan E. K."/>
            <person name="Chan C."/>
            <person name="Rhodes N."/>
            <person name="Thang M."/>
        </authorList>
    </citation>
    <scope>NUCLEOTIDE SEQUENCE</scope>
</reference>
<keyword evidence="5" id="KW-1185">Reference proteome</keyword>
<feature type="compositionally biased region" description="Low complexity" evidence="1">
    <location>
        <begin position="85"/>
        <end position="98"/>
    </location>
</feature>
<dbReference type="SMART" id="SM00271">
    <property type="entry name" value="DnaJ"/>
    <property type="match status" value="1"/>
</dbReference>
<sequence length="492" mass="56172">MVRSCYDVLGLERNASLEDIKVAFKRRALQVHPDKGGSKEAFHSVYQAFEILADSEARKKHDHSLATWKAKVALQPRNRKRKNKAAASASNAGAFTASDLPKQPTRATRPDRQTRLLERLHRCLQHLPRDVRHDVIKQDFSEKQRLILEKWMVDKSAEAPAPSPSHDSKQSLCEPNPYAAVLSSSGTVLNRPKIGKEPSRKSLFQRKAGGKKTDCNKRKRSLCGSVRKTGGSNSNCYVAMIFFDGIGLITGKSDLPTALEFVVILTAVKQKMLAPQTGSCFQQSLQDALVYSSREQGRDCADLNLRFCAALKSASLLGPGNRLQSPVVYSIEDLAKLRICINPFREYSKNVSSRLFWWYSPEHMQDAWNRLQTAVSDAWTTAGADSTQALRRIRAWHDASKSTRDRHLRFWERYHMALQDKIKQRPQKLRPDYVPRQDCNDPVHAVKKLLVTWGLLLEKKAQRAQKEWRKAFRQRAKVRKDRLAELKRKREH</sequence>
<dbReference type="Proteomes" id="UP001152797">
    <property type="component" value="Unassembled WGS sequence"/>
</dbReference>
<organism evidence="3">
    <name type="scientific">Cladocopium goreaui</name>
    <dbReference type="NCBI Taxonomy" id="2562237"/>
    <lineage>
        <taxon>Eukaryota</taxon>
        <taxon>Sar</taxon>
        <taxon>Alveolata</taxon>
        <taxon>Dinophyceae</taxon>
        <taxon>Suessiales</taxon>
        <taxon>Symbiodiniaceae</taxon>
        <taxon>Cladocopium</taxon>
    </lineage>
</organism>
<dbReference type="EMBL" id="CAMXCT030002770">
    <property type="protein sequence ID" value="CAL4787622.1"/>
    <property type="molecule type" value="Genomic_DNA"/>
</dbReference>
<evidence type="ECO:0000259" key="2">
    <source>
        <dbReference type="PROSITE" id="PS50076"/>
    </source>
</evidence>
<dbReference type="PROSITE" id="PS50076">
    <property type="entry name" value="DNAJ_2"/>
    <property type="match status" value="1"/>
</dbReference>
<evidence type="ECO:0000256" key="1">
    <source>
        <dbReference type="SAM" id="MobiDB-lite"/>
    </source>
</evidence>
<dbReference type="OrthoDB" id="444821at2759"/>
<dbReference type="AlphaFoldDB" id="A0A9P1G781"/>
<evidence type="ECO:0000313" key="5">
    <source>
        <dbReference type="Proteomes" id="UP001152797"/>
    </source>
</evidence>
<dbReference type="CDD" id="cd06257">
    <property type="entry name" value="DnaJ"/>
    <property type="match status" value="1"/>
</dbReference>
<dbReference type="PRINTS" id="PR00625">
    <property type="entry name" value="JDOMAIN"/>
</dbReference>
<dbReference type="SUPFAM" id="SSF46565">
    <property type="entry name" value="Chaperone J-domain"/>
    <property type="match status" value="1"/>
</dbReference>
<reference evidence="4 5" key="2">
    <citation type="submission" date="2024-05" db="EMBL/GenBank/DDBJ databases">
        <authorList>
            <person name="Chen Y."/>
            <person name="Shah S."/>
            <person name="Dougan E. K."/>
            <person name="Thang M."/>
            <person name="Chan C."/>
        </authorList>
    </citation>
    <scope>NUCLEOTIDE SEQUENCE [LARGE SCALE GENOMIC DNA]</scope>
</reference>
<gene>
    <name evidence="3" type="ORF">C1SCF055_LOCUS26436</name>
</gene>
<dbReference type="InterPro" id="IPR036869">
    <property type="entry name" value="J_dom_sf"/>
</dbReference>
<evidence type="ECO:0000313" key="4">
    <source>
        <dbReference type="EMBL" id="CAL4787622.1"/>
    </source>
</evidence>
<dbReference type="EMBL" id="CAMXCT020002770">
    <property type="protein sequence ID" value="CAL1153685.1"/>
    <property type="molecule type" value="Genomic_DNA"/>
</dbReference>
<dbReference type="InterPro" id="IPR001623">
    <property type="entry name" value="DnaJ_domain"/>
</dbReference>
<dbReference type="Pfam" id="PF00226">
    <property type="entry name" value="DnaJ"/>
    <property type="match status" value="1"/>
</dbReference>
<dbReference type="EMBL" id="CAMXCT010002770">
    <property type="protein sequence ID" value="CAI4000310.1"/>
    <property type="molecule type" value="Genomic_DNA"/>
</dbReference>
<accession>A0A9P1G781</accession>
<protein>
    <submittedName>
        <fullName evidence="4">DnaJ protein-like 2</fullName>
    </submittedName>
</protein>
<dbReference type="PANTHER" id="PTHR24074">
    <property type="entry name" value="CO-CHAPERONE PROTEIN DJLA"/>
    <property type="match status" value="1"/>
</dbReference>
<dbReference type="Gene3D" id="1.10.287.110">
    <property type="entry name" value="DnaJ domain"/>
    <property type="match status" value="1"/>
</dbReference>
<evidence type="ECO:0000313" key="3">
    <source>
        <dbReference type="EMBL" id="CAI4000310.1"/>
    </source>
</evidence>
<name>A0A9P1G781_9DINO</name>
<feature type="region of interest" description="Disordered" evidence="1">
    <location>
        <begin position="76"/>
        <end position="111"/>
    </location>
</feature>
<dbReference type="InterPro" id="IPR050817">
    <property type="entry name" value="DjlA_DnaK_co-chaperone"/>
</dbReference>
<proteinExistence type="predicted"/>
<comment type="caution">
    <text evidence="3">The sequence shown here is derived from an EMBL/GenBank/DDBJ whole genome shotgun (WGS) entry which is preliminary data.</text>
</comment>